<comment type="caution">
    <text evidence="1">The sequence shown here is derived from an EMBL/GenBank/DDBJ whole genome shotgun (WGS) entry which is preliminary data.</text>
</comment>
<protein>
    <submittedName>
        <fullName evidence="1">Uncharacterized protein</fullName>
    </submittedName>
</protein>
<dbReference type="OrthoDB" id="1225364at2759"/>
<dbReference type="Proteomes" id="UP000447434">
    <property type="component" value="Chromosome 11"/>
</dbReference>
<dbReference type="AlphaFoldDB" id="A0A6A4PQL8"/>
<evidence type="ECO:0000313" key="2">
    <source>
        <dbReference type="Proteomes" id="UP000447434"/>
    </source>
</evidence>
<reference evidence="2" key="1">
    <citation type="journal article" date="2020" name="Nat. Commun.">
        <title>Genome sequence of the cluster root forming white lupin.</title>
        <authorList>
            <person name="Hufnagel B."/>
            <person name="Marques A."/>
            <person name="Soriano A."/>
            <person name="Marques L."/>
            <person name="Divol F."/>
            <person name="Doumas P."/>
            <person name="Sallet E."/>
            <person name="Mancinotti D."/>
            <person name="Carrere S."/>
            <person name="Marande W."/>
            <person name="Arribat S."/>
            <person name="Keller J."/>
            <person name="Huneau C."/>
            <person name="Blein T."/>
            <person name="Aime D."/>
            <person name="Laguerre M."/>
            <person name="Taylor J."/>
            <person name="Schubert V."/>
            <person name="Nelson M."/>
            <person name="Geu-Flores F."/>
            <person name="Crespi M."/>
            <person name="Gallardo-Guerrero K."/>
            <person name="Delaux P.-M."/>
            <person name="Salse J."/>
            <person name="Berges H."/>
            <person name="Guyot R."/>
            <person name="Gouzy J."/>
            <person name="Peret B."/>
        </authorList>
    </citation>
    <scope>NUCLEOTIDE SEQUENCE [LARGE SCALE GENOMIC DNA]</scope>
    <source>
        <strain evidence="2">cv. Amiga</strain>
    </source>
</reference>
<sequence>MLPDAMLRLRNNGFSILSLAMKVKYAQLVTLSNMTIFVSKPLYIYKFYICIYV</sequence>
<name>A0A6A4PQL8_LUPAL</name>
<proteinExistence type="predicted"/>
<organism evidence="1 2">
    <name type="scientific">Lupinus albus</name>
    <name type="common">White lupine</name>
    <name type="synonym">Lupinus termis</name>
    <dbReference type="NCBI Taxonomy" id="3870"/>
    <lineage>
        <taxon>Eukaryota</taxon>
        <taxon>Viridiplantae</taxon>
        <taxon>Streptophyta</taxon>
        <taxon>Embryophyta</taxon>
        <taxon>Tracheophyta</taxon>
        <taxon>Spermatophyta</taxon>
        <taxon>Magnoliopsida</taxon>
        <taxon>eudicotyledons</taxon>
        <taxon>Gunneridae</taxon>
        <taxon>Pentapetalae</taxon>
        <taxon>rosids</taxon>
        <taxon>fabids</taxon>
        <taxon>Fabales</taxon>
        <taxon>Fabaceae</taxon>
        <taxon>Papilionoideae</taxon>
        <taxon>50 kb inversion clade</taxon>
        <taxon>genistoids sensu lato</taxon>
        <taxon>core genistoids</taxon>
        <taxon>Genisteae</taxon>
        <taxon>Lupinus</taxon>
    </lineage>
</organism>
<keyword evidence="2" id="KW-1185">Reference proteome</keyword>
<dbReference type="EMBL" id="WOCE01000011">
    <property type="protein sequence ID" value="KAE9603789.1"/>
    <property type="molecule type" value="Genomic_DNA"/>
</dbReference>
<accession>A0A6A4PQL8</accession>
<gene>
    <name evidence="1" type="ORF">Lalb_Chr11g0064561</name>
</gene>
<evidence type="ECO:0000313" key="1">
    <source>
        <dbReference type="EMBL" id="KAE9603789.1"/>
    </source>
</evidence>